<accession>A0A6C0B7I3</accession>
<dbReference type="EMBL" id="MN739090">
    <property type="protein sequence ID" value="QHS88000.1"/>
    <property type="molecule type" value="Genomic_DNA"/>
</dbReference>
<reference evidence="1" key="1">
    <citation type="journal article" date="2020" name="Nature">
        <title>Giant virus diversity and host interactions through global metagenomics.</title>
        <authorList>
            <person name="Schulz F."/>
            <person name="Roux S."/>
            <person name="Paez-Espino D."/>
            <person name="Jungbluth S."/>
            <person name="Walsh D.A."/>
            <person name="Denef V.J."/>
            <person name="McMahon K.D."/>
            <person name="Konstantinidis K.T."/>
            <person name="Eloe-Fadrosh E.A."/>
            <person name="Kyrpides N.C."/>
            <person name="Woyke T."/>
        </authorList>
    </citation>
    <scope>NUCLEOTIDE SEQUENCE</scope>
    <source>
        <strain evidence="1">GVMAG-M-3300010158-13</strain>
    </source>
</reference>
<sequence length="168" mass="18441">MSSVPLTSKTTNLPMVMTNLGGPYQGYSPTQTLGNYKNSEDTMIRRILRSSWNNVNTQSKINGKARIVTPFRAVNNLGDYLGRQNYVCGGANQINKTFPGRQGPIHGILSRCDNTGISAANGNGRFVSDASDYITYKKQNAANNLYNDLKFGGDQSHGSYTAYMRVKV</sequence>
<evidence type="ECO:0000313" key="1">
    <source>
        <dbReference type="EMBL" id="QHS88000.1"/>
    </source>
</evidence>
<protein>
    <submittedName>
        <fullName evidence="1">Uncharacterized protein</fullName>
    </submittedName>
</protein>
<organism evidence="1">
    <name type="scientific">viral metagenome</name>
    <dbReference type="NCBI Taxonomy" id="1070528"/>
    <lineage>
        <taxon>unclassified sequences</taxon>
        <taxon>metagenomes</taxon>
        <taxon>organismal metagenomes</taxon>
    </lineage>
</organism>
<name>A0A6C0B7I3_9ZZZZ</name>
<proteinExistence type="predicted"/>
<dbReference type="AlphaFoldDB" id="A0A6C0B7I3"/>